<organism evidence="1">
    <name type="scientific">marine metagenome</name>
    <dbReference type="NCBI Taxonomy" id="408172"/>
    <lineage>
        <taxon>unclassified sequences</taxon>
        <taxon>metagenomes</taxon>
        <taxon>ecological metagenomes</taxon>
    </lineage>
</organism>
<evidence type="ECO:0000313" key="1">
    <source>
        <dbReference type="EMBL" id="SVE60824.1"/>
    </source>
</evidence>
<accession>A0A383EW64</accession>
<reference evidence="1" key="1">
    <citation type="submission" date="2018-05" db="EMBL/GenBank/DDBJ databases">
        <authorList>
            <person name="Lanie J.A."/>
            <person name="Ng W.-L."/>
            <person name="Kazmierczak K.M."/>
            <person name="Andrzejewski T.M."/>
            <person name="Davidsen T.M."/>
            <person name="Wayne K.J."/>
            <person name="Tettelin H."/>
            <person name="Glass J.I."/>
            <person name="Rusch D."/>
            <person name="Podicherti R."/>
            <person name="Tsui H.-C.T."/>
            <person name="Winkler M.E."/>
        </authorList>
    </citation>
    <scope>NUCLEOTIDE SEQUENCE</scope>
</reference>
<name>A0A383EW64_9ZZZZ</name>
<dbReference type="AlphaFoldDB" id="A0A383EW64"/>
<proteinExistence type="predicted"/>
<gene>
    <name evidence="1" type="ORF">METZ01_LOCUS513678</name>
</gene>
<sequence length="157" mass="18385">MPTNGNTPILDLQYNVDYDIEILEYKTGENNYGPWHFYQLRYNGEKYGHFAQPVLHEKLSRYNRGDRITIQKQQTDKDGYEWIVNGYTHKQEPAPVPITSTWDERTHDIHRQVCLKVAVMSFPASDRSWEAGVIDELKHRTNSLMTVLEGVQDDLPF</sequence>
<dbReference type="EMBL" id="UINC01229204">
    <property type="protein sequence ID" value="SVE60824.1"/>
    <property type="molecule type" value="Genomic_DNA"/>
</dbReference>
<protein>
    <submittedName>
        <fullName evidence="1">Uncharacterized protein</fullName>
    </submittedName>
</protein>